<feature type="domain" description="YcxB-like C-terminal" evidence="2">
    <location>
        <begin position="113"/>
        <end position="167"/>
    </location>
</feature>
<proteinExistence type="predicted"/>
<dbReference type="EMBL" id="JAPTGB010000005">
    <property type="protein sequence ID" value="MCZ0860250.1"/>
    <property type="molecule type" value="Genomic_DNA"/>
</dbReference>
<evidence type="ECO:0000313" key="4">
    <source>
        <dbReference type="Proteomes" id="UP001141422"/>
    </source>
</evidence>
<dbReference type="RefSeq" id="WP_268924470.1">
    <property type="nucleotide sequence ID" value="NZ_JAPTGB010000005.1"/>
</dbReference>
<evidence type="ECO:0000259" key="2">
    <source>
        <dbReference type="Pfam" id="PF14317"/>
    </source>
</evidence>
<dbReference type="InterPro" id="IPR025588">
    <property type="entry name" value="YcxB-like_C"/>
</dbReference>
<sequence>MTDITLRYRLGGEDYVAFNEEHTANSPVIQKQLEKNRNGTALAFAVLSFAMTWVWTQNILLSLAFGIVIGLILAFVYPKQMKKSLHTQTWRMFCSEEGDPVREADYILTMPPDALHCTWNKNHLIIDYGNLYKVIESKTHVYLYYDEIQALIVPQHAFSDTDAKKEFFGVLEKRMTAAKNTAS</sequence>
<evidence type="ECO:0000256" key="1">
    <source>
        <dbReference type="SAM" id="Phobius"/>
    </source>
</evidence>
<comment type="caution">
    <text evidence="3">The sequence shown here is derived from an EMBL/GenBank/DDBJ whole genome shotgun (WGS) entry which is preliminary data.</text>
</comment>
<keyword evidence="4" id="KW-1185">Reference proteome</keyword>
<keyword evidence="1" id="KW-0812">Transmembrane</keyword>
<dbReference type="Proteomes" id="UP001141422">
    <property type="component" value="Unassembled WGS sequence"/>
</dbReference>
<evidence type="ECO:0000313" key="3">
    <source>
        <dbReference type="EMBL" id="MCZ0860250.1"/>
    </source>
</evidence>
<accession>A0ABT4IGD9</accession>
<reference evidence="3" key="1">
    <citation type="submission" date="2022-12" db="EMBL/GenBank/DDBJ databases">
        <title>Isolation and characterisation of novel Methanocorpusculum spp. from native Australian herbivores indicates the genus is ancestrally host-associated.</title>
        <authorList>
            <person name="Volmer J.G."/>
            <person name="Soo R.M."/>
            <person name="Evans P.N."/>
            <person name="Hoedt E.C."/>
            <person name="Astorga Alsina A.L."/>
            <person name="Woodcroft B.J."/>
            <person name="Tyson G.W."/>
            <person name="Hugenholtz P."/>
            <person name="Morrison M."/>
        </authorList>
    </citation>
    <scope>NUCLEOTIDE SEQUENCE</scope>
    <source>
        <strain evidence="3">MG</strain>
    </source>
</reference>
<organism evidence="3 4">
    <name type="scientific">Methanocorpusculum petauri</name>
    <dbReference type="NCBI Taxonomy" id="3002863"/>
    <lineage>
        <taxon>Archaea</taxon>
        <taxon>Methanobacteriati</taxon>
        <taxon>Methanobacteriota</taxon>
        <taxon>Stenosarchaea group</taxon>
        <taxon>Methanomicrobia</taxon>
        <taxon>Methanomicrobiales</taxon>
        <taxon>Methanocorpusculaceae</taxon>
        <taxon>Methanocorpusculum</taxon>
    </lineage>
</organism>
<keyword evidence="1" id="KW-1133">Transmembrane helix</keyword>
<gene>
    <name evidence="3" type="ORF">O0S10_03260</name>
</gene>
<keyword evidence="1" id="KW-0472">Membrane</keyword>
<dbReference type="Pfam" id="PF14317">
    <property type="entry name" value="YcxB"/>
    <property type="match status" value="1"/>
</dbReference>
<name>A0ABT4IGD9_9EURY</name>
<protein>
    <submittedName>
        <fullName evidence="3">YcxB family protein</fullName>
    </submittedName>
</protein>
<feature type="transmembrane region" description="Helical" evidence="1">
    <location>
        <begin position="61"/>
        <end position="78"/>
    </location>
</feature>
<feature type="transmembrane region" description="Helical" evidence="1">
    <location>
        <begin position="39"/>
        <end position="55"/>
    </location>
</feature>